<evidence type="ECO:0000313" key="3">
    <source>
        <dbReference type="Proteomes" id="UP000030960"/>
    </source>
</evidence>
<keyword evidence="3" id="KW-1185">Reference proteome</keyword>
<dbReference type="PANTHER" id="PTHR33055:SF3">
    <property type="entry name" value="PUTATIVE TRANSPOSASE FOR IS117-RELATED"/>
    <property type="match status" value="1"/>
</dbReference>
<organism evidence="2 3">
    <name type="scientific">Mameliella alba</name>
    <dbReference type="NCBI Taxonomy" id="561184"/>
    <lineage>
        <taxon>Bacteria</taxon>
        <taxon>Pseudomonadati</taxon>
        <taxon>Pseudomonadota</taxon>
        <taxon>Alphaproteobacteria</taxon>
        <taxon>Rhodobacterales</taxon>
        <taxon>Roseobacteraceae</taxon>
        <taxon>Mameliella</taxon>
    </lineage>
</organism>
<dbReference type="PANTHER" id="PTHR33055">
    <property type="entry name" value="TRANSPOSASE FOR INSERTION SEQUENCE ELEMENT IS1111A"/>
    <property type="match status" value="1"/>
</dbReference>
<dbReference type="GO" id="GO:0004803">
    <property type="term" value="F:transposase activity"/>
    <property type="evidence" value="ECO:0007669"/>
    <property type="project" value="InterPro"/>
</dbReference>
<dbReference type="Proteomes" id="UP000030960">
    <property type="component" value="Unassembled WGS sequence"/>
</dbReference>
<name>A0A0B3RPE7_9RHOB</name>
<dbReference type="GO" id="GO:0003677">
    <property type="term" value="F:DNA binding"/>
    <property type="evidence" value="ECO:0007669"/>
    <property type="project" value="InterPro"/>
</dbReference>
<dbReference type="EMBL" id="JSUQ01000053">
    <property type="protein sequence ID" value="KHQ49687.1"/>
    <property type="molecule type" value="Genomic_DNA"/>
</dbReference>
<dbReference type="InterPro" id="IPR003346">
    <property type="entry name" value="Transposase_20"/>
</dbReference>
<dbReference type="GO" id="GO:0006313">
    <property type="term" value="P:DNA transposition"/>
    <property type="evidence" value="ECO:0007669"/>
    <property type="project" value="InterPro"/>
</dbReference>
<gene>
    <name evidence="2" type="ORF">OA50_05770</name>
</gene>
<accession>A0A0B3RPE7</accession>
<dbReference type="InterPro" id="IPR047650">
    <property type="entry name" value="Transpos_IS110"/>
</dbReference>
<dbReference type="Pfam" id="PF02371">
    <property type="entry name" value="Transposase_20"/>
    <property type="match status" value="1"/>
</dbReference>
<comment type="caution">
    <text evidence="2">The sequence shown here is derived from an EMBL/GenBank/DDBJ whole genome shotgun (WGS) entry which is preliminary data.</text>
</comment>
<protein>
    <submittedName>
        <fullName evidence="2">Transposase</fullName>
    </submittedName>
</protein>
<feature type="domain" description="Transposase IS116/IS110/IS902 C-terminal" evidence="1">
    <location>
        <begin position="36"/>
        <end position="111"/>
    </location>
</feature>
<proteinExistence type="predicted"/>
<evidence type="ECO:0000313" key="2">
    <source>
        <dbReference type="EMBL" id="KHQ49687.1"/>
    </source>
</evidence>
<reference evidence="2 3" key="1">
    <citation type="submission" date="2014-10" db="EMBL/GenBank/DDBJ databases">
        <title>Genome sequence of Ponticoccus sp. strain UMTAT08 isolated from clonal culture of toxic dinoflagellate Alexandrium tamiyavanichii.</title>
        <authorList>
            <person name="Gan H.Y."/>
            <person name="Muhd D.-D."/>
            <person name="Mohd Noor M.E."/>
            <person name="Yeong Y.S."/>
            <person name="Usup G."/>
        </authorList>
    </citation>
    <scope>NUCLEOTIDE SEQUENCE [LARGE SCALE GENOMIC DNA]</scope>
    <source>
        <strain evidence="2 3">UMTAT08</strain>
    </source>
</reference>
<evidence type="ECO:0000259" key="1">
    <source>
        <dbReference type="Pfam" id="PF02371"/>
    </source>
</evidence>
<sequence>MAFLIKDMRLRWEELDRRIAAFDAEFTAMARTDVWARRLTSIPGIGALNATALVAAVGDGATFDKGRDLAAWLGLVPRQATTGGRPKLLGITKRGSRYLRKMLIQGARSAMPSLVKSDTAVGAWLRGLLARAHPNVVVVALAAKMARTIWALLRHGQTYSPVPLATN</sequence>
<dbReference type="NCBIfam" id="NF033542">
    <property type="entry name" value="transpos_IS110"/>
    <property type="match status" value="1"/>
</dbReference>
<dbReference type="AlphaFoldDB" id="A0A0B3RPE7"/>